<dbReference type="AlphaFoldDB" id="A0A9W8AM23"/>
<dbReference type="OrthoDB" id="536881at2759"/>
<feature type="chain" id="PRO_5040922907" evidence="6">
    <location>
        <begin position="20"/>
        <end position="255"/>
    </location>
</feature>
<reference evidence="7" key="1">
    <citation type="submission" date="2022-07" db="EMBL/GenBank/DDBJ databases">
        <title>Phylogenomic reconstructions and comparative analyses of Kickxellomycotina fungi.</title>
        <authorList>
            <person name="Reynolds N.K."/>
            <person name="Stajich J.E."/>
            <person name="Barry K."/>
            <person name="Grigoriev I.V."/>
            <person name="Crous P."/>
            <person name="Smith M.E."/>
        </authorList>
    </citation>
    <scope>NUCLEOTIDE SEQUENCE</scope>
    <source>
        <strain evidence="7">RSA 861</strain>
    </source>
</reference>
<dbReference type="EMBL" id="JANBPT010000014">
    <property type="protein sequence ID" value="KAJ1930155.1"/>
    <property type="molecule type" value="Genomic_DNA"/>
</dbReference>
<keyword evidence="3" id="KW-0964">Secreted</keyword>
<comment type="caution">
    <text evidence="7">The sequence shown here is derived from an EMBL/GenBank/DDBJ whole genome shotgun (WGS) entry which is preliminary data.</text>
</comment>
<protein>
    <submittedName>
        <fullName evidence="7">Uncharacterized protein</fullName>
    </submittedName>
</protein>
<dbReference type="Proteomes" id="UP001150569">
    <property type="component" value="Unassembled WGS sequence"/>
</dbReference>
<keyword evidence="5" id="KW-0325">Glycoprotein</keyword>
<dbReference type="InterPro" id="IPR036941">
    <property type="entry name" value="Rcpt_L-dom_sf"/>
</dbReference>
<dbReference type="InterPro" id="IPR051648">
    <property type="entry name" value="CWI-Assembly_Regulator"/>
</dbReference>
<dbReference type="SUPFAM" id="SSF52058">
    <property type="entry name" value="L domain-like"/>
    <property type="match status" value="1"/>
</dbReference>
<gene>
    <name evidence="7" type="ORF">IWQ60_000561</name>
</gene>
<dbReference type="PANTHER" id="PTHR31018">
    <property type="entry name" value="SPORULATION-SPECIFIC PROTEIN-RELATED"/>
    <property type="match status" value="1"/>
</dbReference>
<evidence type="ECO:0000256" key="6">
    <source>
        <dbReference type="SAM" id="SignalP"/>
    </source>
</evidence>
<organism evidence="7 8">
    <name type="scientific">Tieghemiomyces parasiticus</name>
    <dbReference type="NCBI Taxonomy" id="78921"/>
    <lineage>
        <taxon>Eukaryota</taxon>
        <taxon>Fungi</taxon>
        <taxon>Fungi incertae sedis</taxon>
        <taxon>Zoopagomycota</taxon>
        <taxon>Kickxellomycotina</taxon>
        <taxon>Dimargaritomycetes</taxon>
        <taxon>Dimargaritales</taxon>
        <taxon>Dimargaritaceae</taxon>
        <taxon>Tieghemiomyces</taxon>
    </lineage>
</organism>
<keyword evidence="2" id="KW-0134">Cell wall</keyword>
<keyword evidence="8" id="KW-1185">Reference proteome</keyword>
<dbReference type="PANTHER" id="PTHR31018:SF3">
    <property type="entry name" value="RECEPTOR PROTEIN-TYROSINE KINASE"/>
    <property type="match status" value="1"/>
</dbReference>
<evidence type="ECO:0000256" key="4">
    <source>
        <dbReference type="ARBA" id="ARBA00022729"/>
    </source>
</evidence>
<evidence type="ECO:0000256" key="2">
    <source>
        <dbReference type="ARBA" id="ARBA00022512"/>
    </source>
</evidence>
<sequence>MQLPAVSLLLLAAALSASARAPETQKCEGNFNIKNDDDFAKIIPCSEIKGKVFIDHTKLTEADLPNLQTLDGCIKVISNAELETLALPRITTITGVVEISNNPQLSTIDFNGLQVLGKSLTLTANPSVSSPNFPELSSVGENVLVAGETKATNFNYLPALQWVGKTMDIRGPFDTISLNSTLKAKNMVLVSSSKLGCVEITKNWTPMVEDKLKCFEKADKAHLAAGSKLPNGAITFQASPGVIAASVMLVAYLAL</sequence>
<evidence type="ECO:0000313" key="7">
    <source>
        <dbReference type="EMBL" id="KAJ1930155.1"/>
    </source>
</evidence>
<keyword evidence="4 6" id="KW-0732">Signal</keyword>
<evidence type="ECO:0000256" key="1">
    <source>
        <dbReference type="ARBA" id="ARBA00004191"/>
    </source>
</evidence>
<comment type="subcellular location">
    <subcellularLocation>
        <location evidence="1">Secreted</location>
        <location evidence="1">Cell wall</location>
    </subcellularLocation>
</comment>
<feature type="signal peptide" evidence="6">
    <location>
        <begin position="1"/>
        <end position="19"/>
    </location>
</feature>
<evidence type="ECO:0000256" key="3">
    <source>
        <dbReference type="ARBA" id="ARBA00022525"/>
    </source>
</evidence>
<dbReference type="Gene3D" id="3.80.20.20">
    <property type="entry name" value="Receptor L-domain"/>
    <property type="match status" value="1"/>
</dbReference>
<evidence type="ECO:0000256" key="5">
    <source>
        <dbReference type="ARBA" id="ARBA00023180"/>
    </source>
</evidence>
<proteinExistence type="predicted"/>
<name>A0A9W8AM23_9FUNG</name>
<accession>A0A9W8AM23</accession>
<evidence type="ECO:0000313" key="8">
    <source>
        <dbReference type="Proteomes" id="UP001150569"/>
    </source>
</evidence>